<dbReference type="InterPro" id="IPR040809">
    <property type="entry name" value="LPD28"/>
</dbReference>
<protein>
    <recommendedName>
        <fullName evidence="1">Large polyvalent protein associated domain-containing protein</fullName>
    </recommendedName>
</protein>
<comment type="caution">
    <text evidence="2">The sequence shown here is derived from an EMBL/GenBank/DDBJ whole genome shotgun (WGS) entry which is preliminary data.</text>
</comment>
<feature type="domain" description="Large polyvalent protein associated" evidence="1">
    <location>
        <begin position="136"/>
        <end position="230"/>
    </location>
</feature>
<dbReference type="RefSeq" id="WP_087305059.1">
    <property type="nucleotide sequence ID" value="NZ_NFLJ01000002.1"/>
</dbReference>
<evidence type="ECO:0000313" key="3">
    <source>
        <dbReference type="Proteomes" id="UP000195305"/>
    </source>
</evidence>
<name>A0A1Y4T5Z3_9FIRM</name>
<dbReference type="OrthoDB" id="2594680at2"/>
<dbReference type="EMBL" id="NFLJ01000002">
    <property type="protein sequence ID" value="OUQ36363.1"/>
    <property type="molecule type" value="Genomic_DNA"/>
</dbReference>
<dbReference type="Pfam" id="PF18843">
    <property type="entry name" value="LPD28"/>
    <property type="match status" value="1"/>
</dbReference>
<keyword evidence="3" id="KW-1185">Reference proteome</keyword>
<evidence type="ECO:0000313" key="2">
    <source>
        <dbReference type="EMBL" id="OUQ36363.1"/>
    </source>
</evidence>
<evidence type="ECO:0000259" key="1">
    <source>
        <dbReference type="Pfam" id="PF18843"/>
    </source>
</evidence>
<organism evidence="2 3">
    <name type="scientific">Massilimicrobiota timonensis</name>
    <dbReference type="NCBI Taxonomy" id="1776392"/>
    <lineage>
        <taxon>Bacteria</taxon>
        <taxon>Bacillati</taxon>
        <taxon>Bacillota</taxon>
        <taxon>Erysipelotrichia</taxon>
        <taxon>Erysipelotrichales</taxon>
        <taxon>Erysipelotrichaceae</taxon>
        <taxon>Massilimicrobiota</taxon>
    </lineage>
</organism>
<dbReference type="Proteomes" id="UP000195305">
    <property type="component" value="Unassembled WGS sequence"/>
</dbReference>
<dbReference type="AlphaFoldDB" id="A0A1Y4T5Z3"/>
<proteinExistence type="predicted"/>
<reference evidence="2 3" key="1">
    <citation type="journal article" date="2018" name="BMC Genomics">
        <title>Whole genome sequencing and function prediction of 133 gut anaerobes isolated from chicken caecum in pure cultures.</title>
        <authorList>
            <person name="Medvecky M."/>
            <person name="Cejkova D."/>
            <person name="Polansky O."/>
            <person name="Karasova D."/>
            <person name="Kubasova T."/>
            <person name="Cizek A."/>
            <person name="Rychlik I."/>
        </authorList>
    </citation>
    <scope>NUCLEOTIDE SEQUENCE [LARGE SCALE GENOMIC DNA]</scope>
    <source>
        <strain evidence="2 3">An13</strain>
    </source>
</reference>
<sequence length="242" mass="28818">MKDKNSFKMVLWTDDRKVYIDLSKGYDHVSNSLHKLGYYPYDIKFSHVRFKFTHQSNENLKYLAHVITKDDYIMDVFRAYQYLNRVEGFDKHLSMLIKTQHVHSIKDILIQGNLYQLYNNNKNNNIPNTQKIKLEDIRFQEITIFSKHALFTPYRIDNKDLPKGLYRYECQCDDNQDGIITMIGKCIHVNFWGTILTTKKIGLHHGYRNVDEIKDMLFADARSISLHDYLKKYPIVKSNHSR</sequence>
<gene>
    <name evidence="2" type="ORF">B5E75_00795</name>
</gene>
<accession>A0A1Y4T5Z3</accession>